<accession>A0A7M1B8Y8</accession>
<dbReference type="SUPFAM" id="SSF48065">
    <property type="entry name" value="DBL homology domain (DH-domain)"/>
    <property type="match status" value="1"/>
</dbReference>
<name>A0A7M1B8Y8_9BACT</name>
<gene>
    <name evidence="1" type="ORF">FM071_07705</name>
</gene>
<proteinExistence type="predicted"/>
<protein>
    <submittedName>
        <fullName evidence="1">Uncharacterized protein</fullName>
    </submittedName>
</protein>
<evidence type="ECO:0000313" key="2">
    <source>
        <dbReference type="Proteomes" id="UP000593580"/>
    </source>
</evidence>
<dbReference type="Proteomes" id="UP000593580">
    <property type="component" value="Chromosome"/>
</dbReference>
<organism evidence="1 2">
    <name type="scientific">Sulfurimonas paralvinellae</name>
    <dbReference type="NCBI Taxonomy" id="317658"/>
    <lineage>
        <taxon>Bacteria</taxon>
        <taxon>Pseudomonadati</taxon>
        <taxon>Campylobacterota</taxon>
        <taxon>Epsilonproteobacteria</taxon>
        <taxon>Campylobacterales</taxon>
        <taxon>Sulfurimonadaceae</taxon>
        <taxon>Sulfurimonas</taxon>
    </lineage>
</organism>
<keyword evidence="2" id="KW-1185">Reference proteome</keyword>
<dbReference type="InterPro" id="IPR035899">
    <property type="entry name" value="DBL_dom_sf"/>
</dbReference>
<reference evidence="1 2" key="1">
    <citation type="submission" date="2019-07" db="EMBL/GenBank/DDBJ databases">
        <title>Sulfurimonas paralvinellae sp. nov., a novel mesophilic, hydrogen- and sulfur-oxidizing chemolithoautotroph within the Epsilonproteo- bacteria isolated from a deep-sea hydrothermal vent polychaete nest, reclassification of Thiomicrospira denitrificans as Sulfurimonas denitrificans comb. nov. and emended description of the genus Sulfurimonas.</title>
        <authorList>
            <person name="Wang S."/>
            <person name="Jiang L."/>
            <person name="Shao Z."/>
        </authorList>
    </citation>
    <scope>NUCLEOTIDE SEQUENCE [LARGE SCALE GENOMIC DNA]</scope>
    <source>
        <strain evidence="1 2">GO25</strain>
    </source>
</reference>
<dbReference type="AlphaFoldDB" id="A0A7M1B8Y8"/>
<dbReference type="KEGG" id="spal:FM071_07705"/>
<evidence type="ECO:0000313" key="1">
    <source>
        <dbReference type="EMBL" id="QOP46183.1"/>
    </source>
</evidence>
<sequence length="159" mass="18800">MKDLNELRSEFEQMQQQVMIDQACADGSCEMDAPEDYPDYLKAIYAEIMPPVKSGVYFSRWDLKRMAQQLDESFAIDVRERMFQKFMQWVATPEDFRAVIDQFSQNMDMKCAIYKEYSEKYPATKEIFDAKIQKTENAKKYFEKVYREFFTEDGGAAEA</sequence>
<dbReference type="EMBL" id="CP041406">
    <property type="protein sequence ID" value="QOP46183.1"/>
    <property type="molecule type" value="Genomic_DNA"/>
</dbReference>